<organism evidence="1 2">
    <name type="scientific">Ambispora leptoticha</name>
    <dbReference type="NCBI Taxonomy" id="144679"/>
    <lineage>
        <taxon>Eukaryota</taxon>
        <taxon>Fungi</taxon>
        <taxon>Fungi incertae sedis</taxon>
        <taxon>Mucoromycota</taxon>
        <taxon>Glomeromycotina</taxon>
        <taxon>Glomeromycetes</taxon>
        <taxon>Archaeosporales</taxon>
        <taxon>Ambisporaceae</taxon>
        <taxon>Ambispora</taxon>
    </lineage>
</organism>
<dbReference type="OrthoDB" id="2427290at2759"/>
<keyword evidence="2" id="KW-1185">Reference proteome</keyword>
<feature type="non-terminal residue" evidence="1">
    <location>
        <position position="78"/>
    </location>
</feature>
<accession>A0A9N9CVD7</accession>
<comment type="caution">
    <text evidence="1">The sequence shown here is derived from an EMBL/GenBank/DDBJ whole genome shotgun (WGS) entry which is preliminary data.</text>
</comment>
<gene>
    <name evidence="1" type="ORF">ALEPTO_LOCUS8780</name>
</gene>
<name>A0A9N9CVD7_9GLOM</name>
<sequence>NDDEQISDDFTIYNVDDNENEDENEILNTNQWDHIIQNWINMLDDENHLTNGERIQEEPLYFELVGLSIHPADDPLAK</sequence>
<proteinExistence type="predicted"/>
<dbReference type="Proteomes" id="UP000789508">
    <property type="component" value="Unassembled WGS sequence"/>
</dbReference>
<protein>
    <submittedName>
        <fullName evidence="1">6342_t:CDS:1</fullName>
    </submittedName>
</protein>
<evidence type="ECO:0000313" key="2">
    <source>
        <dbReference type="Proteomes" id="UP000789508"/>
    </source>
</evidence>
<dbReference type="AlphaFoldDB" id="A0A9N9CVD7"/>
<dbReference type="EMBL" id="CAJVPS010005591">
    <property type="protein sequence ID" value="CAG8616534.1"/>
    <property type="molecule type" value="Genomic_DNA"/>
</dbReference>
<reference evidence="1" key="1">
    <citation type="submission" date="2021-06" db="EMBL/GenBank/DDBJ databases">
        <authorList>
            <person name="Kallberg Y."/>
            <person name="Tangrot J."/>
            <person name="Rosling A."/>
        </authorList>
    </citation>
    <scope>NUCLEOTIDE SEQUENCE</scope>
    <source>
        <strain evidence="1">FL130A</strain>
    </source>
</reference>
<evidence type="ECO:0000313" key="1">
    <source>
        <dbReference type="EMBL" id="CAG8616534.1"/>
    </source>
</evidence>